<dbReference type="Proteomes" id="UP000237347">
    <property type="component" value="Unassembled WGS sequence"/>
</dbReference>
<dbReference type="PROSITE" id="PS51375">
    <property type="entry name" value="PPR"/>
    <property type="match status" value="1"/>
</dbReference>
<dbReference type="EMBL" id="PKMF04000108">
    <property type="protein sequence ID" value="KAK7849856.1"/>
    <property type="molecule type" value="Genomic_DNA"/>
</dbReference>
<keyword evidence="1" id="KW-0677">Repeat</keyword>
<dbReference type="Pfam" id="PF13041">
    <property type="entry name" value="PPR_2"/>
    <property type="match status" value="1"/>
</dbReference>
<accession>A0AAW0LFT2</accession>
<dbReference type="InterPro" id="IPR002885">
    <property type="entry name" value="PPR_rpt"/>
</dbReference>
<feature type="repeat" description="PPR" evidence="2">
    <location>
        <begin position="33"/>
        <end position="67"/>
    </location>
</feature>
<name>A0AAW0LFT2_QUESU</name>
<evidence type="ECO:0000256" key="1">
    <source>
        <dbReference type="ARBA" id="ARBA00022737"/>
    </source>
</evidence>
<gene>
    <name evidence="3" type="primary">PCMP-H79_0</name>
    <name evidence="3" type="ORF">CFP56_002305</name>
</gene>
<evidence type="ECO:0000256" key="2">
    <source>
        <dbReference type="PROSITE-ProRule" id="PRU00708"/>
    </source>
</evidence>
<dbReference type="InterPro" id="IPR011990">
    <property type="entry name" value="TPR-like_helical_dom_sf"/>
</dbReference>
<protein>
    <submittedName>
        <fullName evidence="3">Pentatricopeptide repeat-containing protein</fullName>
    </submittedName>
</protein>
<evidence type="ECO:0000313" key="4">
    <source>
        <dbReference type="Proteomes" id="UP000237347"/>
    </source>
</evidence>
<dbReference type="AlphaFoldDB" id="A0AAW0LFT2"/>
<comment type="caution">
    <text evidence="3">The sequence shown here is derived from an EMBL/GenBank/DDBJ whole genome shotgun (WGS) entry which is preliminary data.</text>
</comment>
<reference evidence="3 4" key="1">
    <citation type="journal article" date="2018" name="Sci. Data">
        <title>The draft genome sequence of cork oak.</title>
        <authorList>
            <person name="Ramos A.M."/>
            <person name="Usie A."/>
            <person name="Barbosa P."/>
            <person name="Barros P.M."/>
            <person name="Capote T."/>
            <person name="Chaves I."/>
            <person name="Simoes F."/>
            <person name="Abreu I."/>
            <person name="Carrasquinho I."/>
            <person name="Faro C."/>
            <person name="Guimaraes J.B."/>
            <person name="Mendonca D."/>
            <person name="Nobrega F."/>
            <person name="Rodrigues L."/>
            <person name="Saibo N.J.M."/>
            <person name="Varela M.C."/>
            <person name="Egas C."/>
            <person name="Matos J."/>
            <person name="Miguel C.M."/>
            <person name="Oliveira M.M."/>
            <person name="Ricardo C.P."/>
            <person name="Goncalves S."/>
        </authorList>
    </citation>
    <scope>NUCLEOTIDE SEQUENCE [LARGE SCALE GENOMIC DNA]</scope>
    <source>
        <strain evidence="4">cv. HL8</strain>
    </source>
</reference>
<sequence length="92" mass="10559">MHEEAGLAKAKAKANPPNLRSLHQYLFDTHSPDIVSFNALISGFASFHQPRPFFEIFNTLRHLGLEPDVFTLSSLVKRVKVWRKTRLPVEFV</sequence>
<organism evidence="3 4">
    <name type="scientific">Quercus suber</name>
    <name type="common">Cork oak</name>
    <dbReference type="NCBI Taxonomy" id="58331"/>
    <lineage>
        <taxon>Eukaryota</taxon>
        <taxon>Viridiplantae</taxon>
        <taxon>Streptophyta</taxon>
        <taxon>Embryophyta</taxon>
        <taxon>Tracheophyta</taxon>
        <taxon>Spermatophyta</taxon>
        <taxon>Magnoliopsida</taxon>
        <taxon>eudicotyledons</taxon>
        <taxon>Gunneridae</taxon>
        <taxon>Pentapetalae</taxon>
        <taxon>rosids</taxon>
        <taxon>fabids</taxon>
        <taxon>Fagales</taxon>
        <taxon>Fagaceae</taxon>
        <taxon>Quercus</taxon>
    </lineage>
</organism>
<dbReference type="Gene3D" id="1.25.40.10">
    <property type="entry name" value="Tetratricopeptide repeat domain"/>
    <property type="match status" value="1"/>
</dbReference>
<keyword evidence="4" id="KW-1185">Reference proteome</keyword>
<evidence type="ECO:0000313" key="3">
    <source>
        <dbReference type="EMBL" id="KAK7849856.1"/>
    </source>
</evidence>
<proteinExistence type="predicted"/>